<keyword evidence="4" id="KW-1185">Reference proteome</keyword>
<evidence type="ECO:0000256" key="1">
    <source>
        <dbReference type="SAM" id="MobiDB-lite"/>
    </source>
</evidence>
<name>A0ABY4CKL6_9BACL</name>
<organism evidence="3 4">
    <name type="scientific">Fodinisporobacter ferrooxydans</name>
    <dbReference type="NCBI Taxonomy" id="2901836"/>
    <lineage>
        <taxon>Bacteria</taxon>
        <taxon>Bacillati</taxon>
        <taxon>Bacillota</taxon>
        <taxon>Bacilli</taxon>
        <taxon>Bacillales</taxon>
        <taxon>Alicyclobacillaceae</taxon>
        <taxon>Fodinisporobacter</taxon>
    </lineage>
</organism>
<feature type="region of interest" description="Disordered" evidence="1">
    <location>
        <begin position="328"/>
        <end position="359"/>
    </location>
</feature>
<reference evidence="3" key="1">
    <citation type="submission" date="2021-12" db="EMBL/GenBank/DDBJ databases">
        <title>Alicyclobacillaceae gen. nov., sp. nov., isolated from chalcocite enrichment system.</title>
        <authorList>
            <person name="Jiang Z."/>
        </authorList>
    </citation>
    <scope>NUCLEOTIDE SEQUENCE</scope>
    <source>
        <strain evidence="3">MYW30-H2</strain>
    </source>
</reference>
<dbReference type="RefSeq" id="WP_347437520.1">
    <property type="nucleotide sequence ID" value="NZ_CP089291.1"/>
</dbReference>
<dbReference type="InterPro" id="IPR036388">
    <property type="entry name" value="WH-like_DNA-bd_sf"/>
</dbReference>
<dbReference type="Proteomes" id="UP000830167">
    <property type="component" value="Chromosome"/>
</dbReference>
<dbReference type="Pfam" id="PF04492">
    <property type="entry name" value="Phage_rep_O"/>
    <property type="match status" value="1"/>
</dbReference>
<accession>A0ABY4CKL6</accession>
<sequence length="382" mass="43172">MANPQPDEYTRISNELYSSIMQTDFSKRQRNILDLIIRMSYGCGKKSALLRPSDFELVGVHKSDIKKELLHLEYAKVIFIDGERITLNKDYDQWRVSLKSVNGDKWTEVLKRNLTDRVGKTPTVTNSERVGNLPTEPQNEVGKIPTHDEKTVGKIPTLADESWQNTNLVVGKIPTHDEKTVGKIPTLADESWQNTNLVVGKIPTDDARETSSGASSAARKEILKKYTTTTTNPPISPHDEQFFGEQELLEAIDAHMTIRTGKPYATKGKAFQQAIQLYRDKVPIDIIISGINDSFDHYEGAGINTFSYCVPKIYELFQRGLEIEKSRGQPGGSIVQFDNERSKRNGRSPNNPRADTFSVDEMVRRKQQQQAYEPIELGDDIL</sequence>
<evidence type="ECO:0000259" key="2">
    <source>
        <dbReference type="Pfam" id="PF04492"/>
    </source>
</evidence>
<gene>
    <name evidence="3" type="ORF">LSG31_00630</name>
</gene>
<dbReference type="Gene3D" id="1.10.10.10">
    <property type="entry name" value="Winged helix-like DNA-binding domain superfamily/Winged helix DNA-binding domain"/>
    <property type="match status" value="1"/>
</dbReference>
<evidence type="ECO:0000313" key="4">
    <source>
        <dbReference type="Proteomes" id="UP000830167"/>
    </source>
</evidence>
<proteinExistence type="predicted"/>
<evidence type="ECO:0000313" key="3">
    <source>
        <dbReference type="EMBL" id="UOF90824.1"/>
    </source>
</evidence>
<dbReference type="InterPro" id="IPR006497">
    <property type="entry name" value="Phage_lambda_VrpO_N"/>
</dbReference>
<feature type="domain" description="Bacteriophage lambda Replication protein O N-terminal" evidence="2">
    <location>
        <begin position="5"/>
        <end position="94"/>
    </location>
</feature>
<protein>
    <submittedName>
        <fullName evidence="3">Replication protein</fullName>
    </submittedName>
</protein>
<dbReference type="EMBL" id="CP089291">
    <property type="protein sequence ID" value="UOF90824.1"/>
    <property type="molecule type" value="Genomic_DNA"/>
</dbReference>
<feature type="region of interest" description="Disordered" evidence="1">
    <location>
        <begin position="119"/>
        <end position="144"/>
    </location>
</feature>